<dbReference type="Proteomes" id="UP000641386">
    <property type="component" value="Unassembled WGS sequence"/>
</dbReference>
<name>A0A919E267_9ACTN</name>
<accession>A0A919E267</accession>
<sequence length="95" mass="9992">MASVVRDEVGLFVTGPDHFGMSVQKNGGLDFPRMHVGEQRGTDTGPFPGGFPVLRGREERHALAARGGLLDHVAQHVVPAVAVDDHQGLDAGAAQ</sequence>
<proteinExistence type="predicted"/>
<organism evidence="1 2">
    <name type="scientific">Streptomyces spiralis</name>
    <dbReference type="NCBI Taxonomy" id="66376"/>
    <lineage>
        <taxon>Bacteria</taxon>
        <taxon>Bacillati</taxon>
        <taxon>Actinomycetota</taxon>
        <taxon>Actinomycetes</taxon>
        <taxon>Kitasatosporales</taxon>
        <taxon>Streptomycetaceae</taxon>
        <taxon>Streptomyces</taxon>
    </lineage>
</organism>
<keyword evidence="2" id="KW-1185">Reference proteome</keyword>
<evidence type="ECO:0000313" key="1">
    <source>
        <dbReference type="EMBL" id="GHF04920.1"/>
    </source>
</evidence>
<reference evidence="1" key="2">
    <citation type="submission" date="2020-09" db="EMBL/GenBank/DDBJ databases">
        <authorList>
            <person name="Sun Q."/>
            <person name="Ohkuma M."/>
        </authorList>
    </citation>
    <scope>NUCLEOTIDE SEQUENCE</scope>
    <source>
        <strain evidence="1">JCM 3302</strain>
    </source>
</reference>
<evidence type="ECO:0000313" key="2">
    <source>
        <dbReference type="Proteomes" id="UP000641386"/>
    </source>
</evidence>
<protein>
    <submittedName>
        <fullName evidence="1">Uncharacterized protein</fullName>
    </submittedName>
</protein>
<comment type="caution">
    <text evidence="1">The sequence shown here is derived from an EMBL/GenBank/DDBJ whole genome shotgun (WGS) entry which is preliminary data.</text>
</comment>
<gene>
    <name evidence="1" type="ORF">GCM10014715_71410</name>
</gene>
<dbReference type="AlphaFoldDB" id="A0A919E267"/>
<reference evidence="1" key="1">
    <citation type="journal article" date="2014" name="Int. J. Syst. Evol. Microbiol.">
        <title>Complete genome sequence of Corynebacterium casei LMG S-19264T (=DSM 44701T), isolated from a smear-ripened cheese.</title>
        <authorList>
            <consortium name="US DOE Joint Genome Institute (JGI-PGF)"/>
            <person name="Walter F."/>
            <person name="Albersmeier A."/>
            <person name="Kalinowski J."/>
            <person name="Ruckert C."/>
        </authorList>
    </citation>
    <scope>NUCLEOTIDE SEQUENCE</scope>
    <source>
        <strain evidence="1">JCM 3302</strain>
    </source>
</reference>
<dbReference type="EMBL" id="BNBC01000047">
    <property type="protein sequence ID" value="GHF04920.1"/>
    <property type="molecule type" value="Genomic_DNA"/>
</dbReference>